<evidence type="ECO:0000256" key="1">
    <source>
        <dbReference type="SAM" id="MobiDB-lite"/>
    </source>
</evidence>
<organism evidence="2 3">
    <name type="scientific">Fusarium redolens</name>
    <dbReference type="NCBI Taxonomy" id="48865"/>
    <lineage>
        <taxon>Eukaryota</taxon>
        <taxon>Fungi</taxon>
        <taxon>Dikarya</taxon>
        <taxon>Ascomycota</taxon>
        <taxon>Pezizomycotina</taxon>
        <taxon>Sordariomycetes</taxon>
        <taxon>Hypocreomycetidae</taxon>
        <taxon>Hypocreales</taxon>
        <taxon>Nectriaceae</taxon>
        <taxon>Fusarium</taxon>
        <taxon>Fusarium redolens species complex</taxon>
    </lineage>
</organism>
<dbReference type="RefSeq" id="XP_046057520.1">
    <property type="nucleotide sequence ID" value="XM_046198549.1"/>
</dbReference>
<dbReference type="GeneID" id="70228503"/>
<evidence type="ECO:0000313" key="2">
    <source>
        <dbReference type="EMBL" id="KAH7270752.1"/>
    </source>
</evidence>
<accession>A0A9P9KY79</accession>
<feature type="region of interest" description="Disordered" evidence="1">
    <location>
        <begin position="310"/>
        <end position="405"/>
    </location>
</feature>
<feature type="compositionally biased region" description="Polar residues" evidence="1">
    <location>
        <begin position="387"/>
        <end position="404"/>
    </location>
</feature>
<sequence length="734" mass="83147">MPYHSINTVSGSELEPEHQVGHPAADAWPSDDQRFKALAVSASPLLFEPETADSGQKPKQTLLIDTTIRNPLRMAQHQPSTFRILVAIMRKHHMSVFNGDPNTANDHAFWANLFMEGLDRSWMVGITTTWKERFSWVLQYIRTGSLPQEAQVAKEVLRLAMTNVLSQPKHPYIYDAKISTSKYLNPDLSPVWVKEFLTASGDIIEVERGARIRLEGFDIDKLCKHFGILIAPLWEEEVYPQAASHRVQNTTSNTGPGCPAPSSMFRESGDSINQGMASHIDEGNPRSVLHPSRSEPVLTRAFTQGLVHSMAASTTQASNKKRRHQKAFPQDRGGGKVSAPKRSCAGPQDLGTTTCASDENLRSSSEPSPALADSLAATQEGCHHSHQASSRTTGENEIGSSQLISPLLPGTPTIDYLGLPPPESPPPYTFSAAMLKRSWHEDEDNYLKYLMECELTWPQRYKKFKARFGEIRSEMSLSARSPKLEKDCPRFLQRKVQSKWSLEETAVLRSLVPAEDDWQGVIEKFQERLGHTRTGQQIKSKAWWESRQGKRKAGWPSLDTSHLDSQERWTDEQHEFLVSLKKTGVDRSKWVECMRDKFDVERTLDALTLRLSHFGLLDHTWDVWTAEEEDFMADCIATVNRGEVCDLFWDAFGTQRSESSIWTKWAEMKKKPGYRTNNQGIFWTTAEDTLIREWTGNFTGLMAAYKQQFGDHRTEGAMRGRLLKMRRNKIEPSN</sequence>
<protein>
    <submittedName>
        <fullName evidence="2">Uncharacterized protein</fullName>
    </submittedName>
</protein>
<feature type="region of interest" description="Disordered" evidence="1">
    <location>
        <begin position="1"/>
        <end position="25"/>
    </location>
</feature>
<dbReference type="OrthoDB" id="5106194at2759"/>
<keyword evidence="3" id="KW-1185">Reference proteome</keyword>
<reference evidence="2" key="1">
    <citation type="journal article" date="2021" name="Nat. Commun.">
        <title>Genetic determinants of endophytism in the Arabidopsis root mycobiome.</title>
        <authorList>
            <person name="Mesny F."/>
            <person name="Miyauchi S."/>
            <person name="Thiergart T."/>
            <person name="Pickel B."/>
            <person name="Atanasova L."/>
            <person name="Karlsson M."/>
            <person name="Huettel B."/>
            <person name="Barry K.W."/>
            <person name="Haridas S."/>
            <person name="Chen C."/>
            <person name="Bauer D."/>
            <person name="Andreopoulos W."/>
            <person name="Pangilinan J."/>
            <person name="LaButti K."/>
            <person name="Riley R."/>
            <person name="Lipzen A."/>
            <person name="Clum A."/>
            <person name="Drula E."/>
            <person name="Henrissat B."/>
            <person name="Kohler A."/>
            <person name="Grigoriev I.V."/>
            <person name="Martin F.M."/>
            <person name="Hacquard S."/>
        </authorList>
    </citation>
    <scope>NUCLEOTIDE SEQUENCE</scope>
    <source>
        <strain evidence="2">MPI-CAGE-AT-0023</strain>
    </source>
</reference>
<dbReference type="AlphaFoldDB" id="A0A9P9KY79"/>
<comment type="caution">
    <text evidence="2">The sequence shown here is derived from an EMBL/GenBank/DDBJ whole genome shotgun (WGS) entry which is preliminary data.</text>
</comment>
<name>A0A9P9KY79_FUSRE</name>
<dbReference type="Proteomes" id="UP000720189">
    <property type="component" value="Unassembled WGS sequence"/>
</dbReference>
<feature type="compositionally biased region" description="Polar residues" evidence="1">
    <location>
        <begin position="350"/>
        <end position="367"/>
    </location>
</feature>
<feature type="compositionally biased region" description="Polar residues" evidence="1">
    <location>
        <begin position="1"/>
        <end position="11"/>
    </location>
</feature>
<proteinExistence type="predicted"/>
<gene>
    <name evidence="2" type="ORF">BKA55DRAFT_683807</name>
</gene>
<evidence type="ECO:0000313" key="3">
    <source>
        <dbReference type="Proteomes" id="UP000720189"/>
    </source>
</evidence>
<dbReference type="EMBL" id="JAGMUX010000001">
    <property type="protein sequence ID" value="KAH7270752.1"/>
    <property type="molecule type" value="Genomic_DNA"/>
</dbReference>